<evidence type="ECO:0000313" key="3">
    <source>
        <dbReference type="Proteomes" id="UP000001973"/>
    </source>
</evidence>
<dbReference type="AlphaFoldDB" id="Q9RKM2"/>
<dbReference type="Proteomes" id="UP000001973">
    <property type="component" value="Chromosome"/>
</dbReference>
<dbReference type="EMBL" id="AL645882">
    <property type="protein sequence ID" value="CAB56386.1"/>
    <property type="molecule type" value="Genomic_DNA"/>
</dbReference>
<dbReference type="OrthoDB" id="4320909at2"/>
<sequence>MTAPHTALRLLPWPSAEGKPCFPAPGDGSGFVSRLADETEVRQLADGRDVLRSARGVLDDPVSPDAEVRCTAIRLTGASRSRRGWRSRGGGACPRATVNRSGSSGA</sequence>
<evidence type="ECO:0000256" key="1">
    <source>
        <dbReference type="SAM" id="MobiDB-lite"/>
    </source>
</evidence>
<reference evidence="2 3" key="2">
    <citation type="journal article" date="2002" name="Nature">
        <title>Complete genome sequence of the model actinomycete Streptomyces coelicolor A3(2).</title>
        <authorList>
            <person name="Bentley S.D."/>
            <person name="Chater K.F."/>
            <person name="Cerdeno-Tarraga A.M."/>
            <person name="Challis G.L."/>
            <person name="Thomson N.R."/>
            <person name="James K.D."/>
            <person name="Harris D.E."/>
            <person name="Quail M.A."/>
            <person name="Kieser H."/>
            <person name="Harper D."/>
            <person name="Bateman A."/>
            <person name="Brown S."/>
            <person name="Chandra G."/>
            <person name="Chen C.W."/>
            <person name="Collins M."/>
            <person name="Cronin A."/>
            <person name="Fraser A."/>
            <person name="Goble A."/>
            <person name="Hidalgo J."/>
            <person name="Hornsby T."/>
            <person name="Howarth S."/>
            <person name="Huang C.H."/>
            <person name="Kieser T."/>
            <person name="Larke L."/>
            <person name="Murphy L."/>
            <person name="Oliver K."/>
            <person name="O'Neil S."/>
            <person name="Rabbinowitsch E."/>
            <person name="Rajandream M.A."/>
            <person name="Rutherford K."/>
            <person name="Rutter S."/>
            <person name="Seeger K."/>
            <person name="Saunders D."/>
            <person name="Sharp S."/>
            <person name="Squares R."/>
            <person name="Squares S."/>
            <person name="Taylor K."/>
            <person name="Warren T."/>
            <person name="Wietzorrek A."/>
            <person name="Woodward J."/>
            <person name="Barrell B.G."/>
            <person name="Parkhill J."/>
            <person name="Hopwood D.A."/>
        </authorList>
    </citation>
    <scope>NUCLEOTIDE SEQUENCE [LARGE SCALE GENOMIC DNA]</scope>
    <source>
        <strain evidence="3">ATCC BAA-471 / A3(2) / M145</strain>
    </source>
</reference>
<reference evidence="2 3" key="1">
    <citation type="journal article" date="1996" name="Mol. Microbiol.">
        <title>A set of ordered cosmids and a detailed genetic and physical map for the 8 Mb Streptomyces coelicolor A3(2) chromosome.</title>
        <authorList>
            <person name="Redenbach M."/>
            <person name="Kieser H.M."/>
            <person name="Denapaite D."/>
            <person name="Eichner A."/>
            <person name="Cullum J."/>
            <person name="Kinashi H."/>
            <person name="Hopwood D.A."/>
        </authorList>
    </citation>
    <scope>NUCLEOTIDE SEQUENCE [LARGE SCALE GENOMIC DNA]</scope>
    <source>
        <strain evidence="3">ATCC BAA-471 / A3(2) / M145</strain>
    </source>
</reference>
<name>Q9RKM2_STRCO</name>
<dbReference type="PhylomeDB" id="Q9RKM2"/>
<dbReference type="EMBL" id="AL939118">
    <property type="protein sequence ID" value="CAB56386.1"/>
    <property type="molecule type" value="Genomic_DNA"/>
</dbReference>
<gene>
    <name evidence="2" type="ordered locus">SCO4105</name>
    <name evidence="2" type="ORF">SCD17.09</name>
</gene>
<keyword evidence="3" id="KW-1185">Reference proteome</keyword>
<organism evidence="2 3">
    <name type="scientific">Streptomyces coelicolor (strain ATCC BAA-471 / A3(2) / M145)</name>
    <dbReference type="NCBI Taxonomy" id="100226"/>
    <lineage>
        <taxon>Bacteria</taxon>
        <taxon>Bacillati</taxon>
        <taxon>Actinomycetota</taxon>
        <taxon>Actinomycetes</taxon>
        <taxon>Kitasatosporales</taxon>
        <taxon>Streptomycetaceae</taxon>
        <taxon>Streptomyces</taxon>
        <taxon>Streptomyces albidoflavus group</taxon>
    </lineage>
</organism>
<dbReference type="PaxDb" id="100226-SCO4105"/>
<feature type="region of interest" description="Disordered" evidence="1">
    <location>
        <begin position="80"/>
        <end position="106"/>
    </location>
</feature>
<protein>
    <submittedName>
        <fullName evidence="2">Uncharacterized protein</fullName>
    </submittedName>
</protein>
<dbReference type="PATRIC" id="fig|100226.15.peg.4165"/>
<dbReference type="RefSeq" id="WP_011029437.1">
    <property type="nucleotide sequence ID" value="NC_003888.3"/>
</dbReference>
<proteinExistence type="predicted"/>
<dbReference type="STRING" id="100226.gene:17761745"/>
<dbReference type="HOGENOM" id="CLU_158014_0_0_11"/>
<accession>Q9RKM2</accession>
<evidence type="ECO:0000313" key="2">
    <source>
        <dbReference type="EMBL" id="CAB56386.1"/>
    </source>
</evidence>
<dbReference type="InParanoid" id="Q9RKM2"/>
<dbReference type="KEGG" id="sco:SCO4105"/>